<dbReference type="AlphaFoldDB" id="A0A1Y6L634"/>
<sequence>MIWGFAVHEADPIPITHFEPHMGTLHTEVDLRDAPPTDKRTAFHFTQSNQQINNEAAAMYYRSNTFRYVVADRGYVRLRAWVDMIGRLPRVRGKPANNGPHLEIELLGWVHSYNPTAVPRIRRTKSFRNLCFALARAGLVQGKVKITIAGYGSTCAPHRGPPLAASQAAADHLQQLNQKRMEVETVRKEAEKIRKEAWEKKLEAMIELQEKEKEASDKSNEAFLKSHEEFMEKSQQMNAVKEKLEIMEPRAMQASLQCNKPNDEEDHEAQVDSLRRGEQWPVNGEEIDDTDCSDGMRHGEEKLKWTLDSGFSLASVAIQNGIEY</sequence>
<reference evidence="2 3" key="1">
    <citation type="submission" date="2016-10" db="EMBL/GenBank/DDBJ databases">
        <authorList>
            <person name="Varghese N."/>
        </authorList>
    </citation>
    <scope>NUCLEOTIDE SEQUENCE [LARGE SCALE GENOMIC DNA]</scope>
</reference>
<evidence type="ECO:0000313" key="3">
    <source>
        <dbReference type="Proteomes" id="UP000215453"/>
    </source>
</evidence>
<proteinExistence type="predicted"/>
<gene>
    <name evidence="2" type="ORF">ZT1A5_G233</name>
</gene>
<feature type="coiled-coil region" evidence="1">
    <location>
        <begin position="169"/>
        <end position="221"/>
    </location>
</feature>
<dbReference type="Proteomes" id="UP000215453">
    <property type="component" value="Chromosome 1"/>
</dbReference>
<keyword evidence="1" id="KW-0175">Coiled coil</keyword>
<accession>A0A1Y6L634</accession>
<name>A0A1Y6L634_ZYMTR</name>
<evidence type="ECO:0000256" key="1">
    <source>
        <dbReference type="SAM" id="Coils"/>
    </source>
</evidence>
<dbReference type="EMBL" id="LT882676">
    <property type="protein sequence ID" value="SMY18798.1"/>
    <property type="molecule type" value="Genomic_DNA"/>
</dbReference>
<organism evidence="2 3">
    <name type="scientific">Zymoseptoria tritici ST99CH_1A5</name>
    <dbReference type="NCBI Taxonomy" id="1276529"/>
    <lineage>
        <taxon>Eukaryota</taxon>
        <taxon>Fungi</taxon>
        <taxon>Dikarya</taxon>
        <taxon>Ascomycota</taxon>
        <taxon>Pezizomycotina</taxon>
        <taxon>Dothideomycetes</taxon>
        <taxon>Dothideomycetidae</taxon>
        <taxon>Mycosphaerellales</taxon>
        <taxon>Mycosphaerellaceae</taxon>
        <taxon>Zymoseptoria</taxon>
    </lineage>
</organism>
<evidence type="ECO:0000313" key="2">
    <source>
        <dbReference type="EMBL" id="SMY18798.1"/>
    </source>
</evidence>
<protein>
    <submittedName>
        <fullName evidence="2">Uncharacterized protein</fullName>
    </submittedName>
</protein>